<reference evidence="1 2" key="1">
    <citation type="submission" date="2018-08" db="EMBL/GenBank/DDBJ databases">
        <title>A genome reference for cultivated species of the human gut microbiota.</title>
        <authorList>
            <person name="Zou Y."/>
            <person name="Xue W."/>
            <person name="Luo G."/>
        </authorList>
    </citation>
    <scope>NUCLEOTIDE SEQUENCE [LARGE SCALE GENOMIC DNA]</scope>
    <source>
        <strain evidence="1 2">AF18-14</strain>
    </source>
</reference>
<dbReference type="RefSeq" id="WP_117853657.1">
    <property type="nucleotide sequence ID" value="NZ_JAKKWV010000061.1"/>
</dbReference>
<accession>A0A412QDC6</accession>
<evidence type="ECO:0000313" key="2">
    <source>
        <dbReference type="Proteomes" id="UP000283833"/>
    </source>
</evidence>
<comment type="caution">
    <text evidence="1">The sequence shown here is derived from an EMBL/GenBank/DDBJ whole genome shotgun (WGS) entry which is preliminary data.</text>
</comment>
<dbReference type="AlphaFoldDB" id="A0A412QDC6"/>
<sequence>MFTDFINRILGAEPRSSVSNRLEDAVPSVIVKKDSNRTITKPIPEKYKKDIASLQNRYGDAFKTGFCINLTLQEALSTMHRERKRIDAYSGLVSYLKRELGITLTITSQKTKPTTL</sequence>
<dbReference type="Proteomes" id="UP000283833">
    <property type="component" value="Unassembled WGS sequence"/>
</dbReference>
<protein>
    <submittedName>
        <fullName evidence="1">Uncharacterized protein</fullName>
    </submittedName>
</protein>
<gene>
    <name evidence="1" type="ORF">DWX04_17465</name>
</gene>
<dbReference type="EMBL" id="QRXI01000027">
    <property type="protein sequence ID" value="RGT88928.1"/>
    <property type="molecule type" value="Genomic_DNA"/>
</dbReference>
<evidence type="ECO:0000313" key="1">
    <source>
        <dbReference type="EMBL" id="RGT88928.1"/>
    </source>
</evidence>
<name>A0A412QDC6_PHOVU</name>
<proteinExistence type="predicted"/>
<organism evidence="1 2">
    <name type="scientific">Phocaeicola vulgatus</name>
    <name type="common">Bacteroides vulgatus</name>
    <dbReference type="NCBI Taxonomy" id="821"/>
    <lineage>
        <taxon>Bacteria</taxon>
        <taxon>Pseudomonadati</taxon>
        <taxon>Bacteroidota</taxon>
        <taxon>Bacteroidia</taxon>
        <taxon>Bacteroidales</taxon>
        <taxon>Bacteroidaceae</taxon>
        <taxon>Phocaeicola</taxon>
    </lineage>
</organism>